<evidence type="ECO:0000256" key="23">
    <source>
        <dbReference type="ARBA" id="ARBA00048180"/>
    </source>
</evidence>
<dbReference type="Pfam" id="PF03061">
    <property type="entry name" value="4HBT"/>
    <property type="match status" value="1"/>
</dbReference>
<dbReference type="PANTHER" id="PTHR12418">
    <property type="entry name" value="ACYL-COENZYME A THIOESTERASE THEM4"/>
    <property type="match status" value="1"/>
</dbReference>
<dbReference type="GO" id="GO:0005737">
    <property type="term" value="C:cytoplasm"/>
    <property type="evidence" value="ECO:0007669"/>
    <property type="project" value="UniProtKB-SubCell"/>
</dbReference>
<keyword evidence="12" id="KW-0966">Cell projection</keyword>
<dbReference type="Proteomes" id="UP000323876">
    <property type="component" value="Unassembled WGS sequence"/>
</dbReference>
<evidence type="ECO:0000256" key="19">
    <source>
        <dbReference type="ARBA" id="ARBA00047588"/>
    </source>
</evidence>
<evidence type="ECO:0000256" key="3">
    <source>
        <dbReference type="ARBA" id="ARBA00004632"/>
    </source>
</evidence>
<comment type="similarity">
    <text evidence="15">Belongs to the THEM4/THEM5 thioesterase family.</text>
</comment>
<evidence type="ECO:0000259" key="24">
    <source>
        <dbReference type="Pfam" id="PF03061"/>
    </source>
</evidence>
<keyword evidence="26" id="KW-1185">Reference proteome</keyword>
<keyword evidence="8" id="KW-0276">Fatty acid metabolism</keyword>
<dbReference type="EMBL" id="VXLC01000001">
    <property type="protein sequence ID" value="KAA8890858.1"/>
    <property type="molecule type" value="Genomic_DNA"/>
</dbReference>
<evidence type="ECO:0000256" key="10">
    <source>
        <dbReference type="ARBA" id="ARBA00023098"/>
    </source>
</evidence>
<keyword evidence="7" id="KW-0378">Hydrolase</keyword>
<keyword evidence="11" id="KW-0472">Membrane</keyword>
<evidence type="ECO:0000256" key="20">
    <source>
        <dbReference type="ARBA" id="ARBA00047734"/>
    </source>
</evidence>
<evidence type="ECO:0000256" key="18">
    <source>
        <dbReference type="ARBA" id="ARBA00043210"/>
    </source>
</evidence>
<evidence type="ECO:0000256" key="14">
    <source>
        <dbReference type="ARBA" id="ARBA00037002"/>
    </source>
</evidence>
<dbReference type="Gene3D" id="3.10.129.10">
    <property type="entry name" value="Hotdog Thioesterase"/>
    <property type="match status" value="1"/>
</dbReference>
<evidence type="ECO:0000256" key="7">
    <source>
        <dbReference type="ARBA" id="ARBA00022801"/>
    </source>
</evidence>
<organism evidence="25 26">
    <name type="scientific">Nocardia colli</name>
    <dbReference type="NCBI Taxonomy" id="2545717"/>
    <lineage>
        <taxon>Bacteria</taxon>
        <taxon>Bacillati</taxon>
        <taxon>Actinomycetota</taxon>
        <taxon>Actinomycetes</taxon>
        <taxon>Mycobacteriales</taxon>
        <taxon>Nocardiaceae</taxon>
        <taxon>Nocardia</taxon>
    </lineage>
</organism>
<dbReference type="GO" id="GO:0016787">
    <property type="term" value="F:hydrolase activity"/>
    <property type="evidence" value="ECO:0007669"/>
    <property type="project" value="UniProtKB-KW"/>
</dbReference>
<dbReference type="SUPFAM" id="SSF54637">
    <property type="entry name" value="Thioesterase/thiol ester dehydrase-isomerase"/>
    <property type="match status" value="1"/>
</dbReference>
<comment type="subcellular location">
    <subcellularLocation>
        <location evidence="3">Cell projection</location>
        <location evidence="3">Ruffle membrane</location>
    </subcellularLocation>
    <subcellularLocation>
        <location evidence="2">Cytoplasm</location>
    </subcellularLocation>
    <subcellularLocation>
        <location evidence="1">Membrane</location>
        <topology evidence="1">Peripheral membrane protein</topology>
    </subcellularLocation>
</comment>
<protein>
    <recommendedName>
        <fullName evidence="17">Acyl-coenzyme A thioesterase THEM4</fullName>
        <ecNumber evidence="16">3.1.2.2</ecNumber>
    </recommendedName>
    <alternativeName>
        <fullName evidence="18">Thioesterase superfamily member 4</fullName>
    </alternativeName>
</protein>
<evidence type="ECO:0000256" key="5">
    <source>
        <dbReference type="ARBA" id="ARBA00022490"/>
    </source>
</evidence>
<evidence type="ECO:0000256" key="1">
    <source>
        <dbReference type="ARBA" id="ARBA00004170"/>
    </source>
</evidence>
<dbReference type="InterPro" id="IPR006683">
    <property type="entry name" value="Thioestr_dom"/>
</dbReference>
<gene>
    <name evidence="25" type="ORF">F3087_06405</name>
</gene>
<evidence type="ECO:0000256" key="13">
    <source>
        <dbReference type="ARBA" id="ARBA00035852"/>
    </source>
</evidence>
<evidence type="ECO:0000256" key="11">
    <source>
        <dbReference type="ARBA" id="ARBA00023136"/>
    </source>
</evidence>
<evidence type="ECO:0000256" key="21">
    <source>
        <dbReference type="ARBA" id="ARBA00047969"/>
    </source>
</evidence>
<keyword evidence="9" id="KW-0809">Transit peptide</keyword>
<evidence type="ECO:0000256" key="2">
    <source>
        <dbReference type="ARBA" id="ARBA00004496"/>
    </source>
</evidence>
<keyword evidence="10" id="KW-0443">Lipid metabolism</keyword>
<evidence type="ECO:0000256" key="17">
    <source>
        <dbReference type="ARBA" id="ARBA00040123"/>
    </source>
</evidence>
<keyword evidence="4" id="KW-1003">Cell membrane</keyword>
<comment type="catalytic activity">
    <reaction evidence="22">
        <text>dodecanoyl-CoA + H2O = dodecanoate + CoA + H(+)</text>
        <dbReference type="Rhea" id="RHEA:30135"/>
        <dbReference type="ChEBI" id="CHEBI:15377"/>
        <dbReference type="ChEBI" id="CHEBI:15378"/>
        <dbReference type="ChEBI" id="CHEBI:18262"/>
        <dbReference type="ChEBI" id="CHEBI:57287"/>
        <dbReference type="ChEBI" id="CHEBI:57375"/>
    </reaction>
    <physiologicalReaction direction="left-to-right" evidence="22">
        <dbReference type="Rhea" id="RHEA:30136"/>
    </physiologicalReaction>
</comment>
<dbReference type="PANTHER" id="PTHR12418:SF19">
    <property type="entry name" value="ACYL-COENZYME A THIOESTERASE THEM4"/>
    <property type="match status" value="1"/>
</dbReference>
<evidence type="ECO:0000256" key="6">
    <source>
        <dbReference type="ARBA" id="ARBA00022703"/>
    </source>
</evidence>
<dbReference type="InterPro" id="IPR029069">
    <property type="entry name" value="HotDog_dom_sf"/>
</dbReference>
<dbReference type="GO" id="GO:0016020">
    <property type="term" value="C:membrane"/>
    <property type="evidence" value="ECO:0007669"/>
    <property type="project" value="UniProtKB-SubCell"/>
</dbReference>
<evidence type="ECO:0000256" key="15">
    <source>
        <dbReference type="ARBA" id="ARBA00038456"/>
    </source>
</evidence>
<evidence type="ECO:0000256" key="9">
    <source>
        <dbReference type="ARBA" id="ARBA00022946"/>
    </source>
</evidence>
<dbReference type="InterPro" id="IPR052365">
    <property type="entry name" value="THEM4/THEM5_acyl-CoA_thioest"/>
</dbReference>
<dbReference type="CDD" id="cd03443">
    <property type="entry name" value="PaaI_thioesterase"/>
    <property type="match status" value="1"/>
</dbReference>
<dbReference type="GO" id="GO:0006631">
    <property type="term" value="P:fatty acid metabolic process"/>
    <property type="evidence" value="ECO:0007669"/>
    <property type="project" value="UniProtKB-KW"/>
</dbReference>
<sequence>MGKCGVTSLRTQLIPDWGVRMTGLAEAADHGPQGTGSGQGPESAHGDNCFGCGPANRAGVAMVSALVDGRLTGTCTFDEKHQGAPGLAHGGVVAAVLDEASGTVPTHSGIPAVTAKLTVNYVKPAPLHRQMAVSAHIDRRDGDRKLHIYARLELDGELIAESDAPFIVVTPEHFRAHGAKEGELPFLGV</sequence>
<comment type="catalytic activity">
    <reaction evidence="20">
        <text>hexadecanoyl-CoA + H2O = hexadecanoate + CoA + H(+)</text>
        <dbReference type="Rhea" id="RHEA:16645"/>
        <dbReference type="ChEBI" id="CHEBI:7896"/>
        <dbReference type="ChEBI" id="CHEBI:15377"/>
        <dbReference type="ChEBI" id="CHEBI:15378"/>
        <dbReference type="ChEBI" id="CHEBI:57287"/>
        <dbReference type="ChEBI" id="CHEBI:57379"/>
        <dbReference type="EC" id="3.1.2.2"/>
    </reaction>
    <physiologicalReaction direction="left-to-right" evidence="20">
        <dbReference type="Rhea" id="RHEA:16646"/>
    </physiologicalReaction>
</comment>
<evidence type="ECO:0000256" key="8">
    <source>
        <dbReference type="ARBA" id="ARBA00022832"/>
    </source>
</evidence>
<proteinExistence type="inferred from homology"/>
<dbReference type="OrthoDB" id="5505920at2"/>
<name>A0A5N0EN52_9NOCA</name>
<evidence type="ECO:0000256" key="16">
    <source>
        <dbReference type="ARBA" id="ARBA00038848"/>
    </source>
</evidence>
<dbReference type="EC" id="3.1.2.2" evidence="16"/>
<dbReference type="AlphaFoldDB" id="A0A5N0EN52"/>
<evidence type="ECO:0000256" key="12">
    <source>
        <dbReference type="ARBA" id="ARBA00023273"/>
    </source>
</evidence>
<comment type="catalytic activity">
    <reaction evidence="21">
        <text>decanoyl-CoA + H2O = decanoate + CoA + H(+)</text>
        <dbReference type="Rhea" id="RHEA:40059"/>
        <dbReference type="ChEBI" id="CHEBI:15377"/>
        <dbReference type="ChEBI" id="CHEBI:15378"/>
        <dbReference type="ChEBI" id="CHEBI:27689"/>
        <dbReference type="ChEBI" id="CHEBI:57287"/>
        <dbReference type="ChEBI" id="CHEBI:61430"/>
    </reaction>
    <physiologicalReaction direction="left-to-right" evidence="21">
        <dbReference type="Rhea" id="RHEA:40060"/>
    </physiologicalReaction>
</comment>
<comment type="catalytic activity">
    <reaction evidence="23">
        <text>tetradecanoyl-CoA + H2O = tetradecanoate + CoA + H(+)</text>
        <dbReference type="Rhea" id="RHEA:40119"/>
        <dbReference type="ChEBI" id="CHEBI:15377"/>
        <dbReference type="ChEBI" id="CHEBI:15378"/>
        <dbReference type="ChEBI" id="CHEBI:30807"/>
        <dbReference type="ChEBI" id="CHEBI:57287"/>
        <dbReference type="ChEBI" id="CHEBI:57385"/>
    </reaction>
    <physiologicalReaction direction="left-to-right" evidence="23">
        <dbReference type="Rhea" id="RHEA:40120"/>
    </physiologicalReaction>
</comment>
<evidence type="ECO:0000313" key="26">
    <source>
        <dbReference type="Proteomes" id="UP000323876"/>
    </source>
</evidence>
<comment type="catalytic activity">
    <reaction evidence="13">
        <text>(5Z,8Z,11Z,14Z)-eicosatetraenoyl-CoA + H2O = (5Z,8Z,11Z,14Z)-eicosatetraenoate + CoA + H(+)</text>
        <dbReference type="Rhea" id="RHEA:40151"/>
        <dbReference type="ChEBI" id="CHEBI:15377"/>
        <dbReference type="ChEBI" id="CHEBI:15378"/>
        <dbReference type="ChEBI" id="CHEBI:32395"/>
        <dbReference type="ChEBI" id="CHEBI:57287"/>
        <dbReference type="ChEBI" id="CHEBI:57368"/>
    </reaction>
    <physiologicalReaction direction="left-to-right" evidence="13">
        <dbReference type="Rhea" id="RHEA:40152"/>
    </physiologicalReaction>
</comment>
<evidence type="ECO:0000256" key="22">
    <source>
        <dbReference type="ARBA" id="ARBA00048074"/>
    </source>
</evidence>
<reference evidence="25 26" key="1">
    <citation type="submission" date="2019-09" db="EMBL/GenBank/DDBJ databases">
        <authorList>
            <person name="Wang X."/>
        </authorList>
    </citation>
    <scope>NUCLEOTIDE SEQUENCE [LARGE SCALE GENOMIC DNA]</scope>
    <source>
        <strain evidence="25 26">CICC 11023</strain>
    </source>
</reference>
<keyword evidence="6" id="KW-0053">Apoptosis</keyword>
<comment type="catalytic activity">
    <reaction evidence="19">
        <text>octanoyl-CoA + H2O = octanoate + CoA + H(+)</text>
        <dbReference type="Rhea" id="RHEA:30143"/>
        <dbReference type="ChEBI" id="CHEBI:15377"/>
        <dbReference type="ChEBI" id="CHEBI:15378"/>
        <dbReference type="ChEBI" id="CHEBI:25646"/>
        <dbReference type="ChEBI" id="CHEBI:57287"/>
        <dbReference type="ChEBI" id="CHEBI:57386"/>
    </reaction>
    <physiologicalReaction direction="left-to-right" evidence="19">
        <dbReference type="Rhea" id="RHEA:30144"/>
    </physiologicalReaction>
</comment>
<accession>A0A5N0EN52</accession>
<comment type="catalytic activity">
    <reaction evidence="14">
        <text>(9Z)-octadecenoyl-CoA + H2O = (9Z)-octadecenoate + CoA + H(+)</text>
        <dbReference type="Rhea" id="RHEA:40139"/>
        <dbReference type="ChEBI" id="CHEBI:15377"/>
        <dbReference type="ChEBI" id="CHEBI:15378"/>
        <dbReference type="ChEBI" id="CHEBI:30823"/>
        <dbReference type="ChEBI" id="CHEBI:57287"/>
        <dbReference type="ChEBI" id="CHEBI:57387"/>
    </reaction>
    <physiologicalReaction direction="left-to-right" evidence="14">
        <dbReference type="Rhea" id="RHEA:40140"/>
    </physiologicalReaction>
</comment>
<keyword evidence="5" id="KW-0963">Cytoplasm</keyword>
<evidence type="ECO:0000256" key="4">
    <source>
        <dbReference type="ARBA" id="ARBA00022475"/>
    </source>
</evidence>
<comment type="caution">
    <text evidence="25">The sequence shown here is derived from an EMBL/GenBank/DDBJ whole genome shotgun (WGS) entry which is preliminary data.</text>
</comment>
<evidence type="ECO:0000313" key="25">
    <source>
        <dbReference type="EMBL" id="KAA8890858.1"/>
    </source>
</evidence>
<feature type="domain" description="Thioesterase" evidence="24">
    <location>
        <begin position="86"/>
        <end position="139"/>
    </location>
</feature>